<feature type="domain" description="AB hydrolase-1" evidence="3">
    <location>
        <begin position="100"/>
        <end position="242"/>
    </location>
</feature>
<dbReference type="Pfam" id="PF00561">
    <property type="entry name" value="Abhydrolase_1"/>
    <property type="match status" value="2"/>
</dbReference>
<dbReference type="EMBL" id="CP059658">
    <property type="protein sequence ID" value="QRW16000.1"/>
    <property type="molecule type" value="Genomic_DNA"/>
</dbReference>
<keyword evidence="4" id="KW-0378">Hydrolase</keyword>
<dbReference type="PANTHER" id="PTHR42886:SF29">
    <property type="entry name" value="PUMMELIG, ISOFORM A"/>
    <property type="match status" value="1"/>
</dbReference>
<proteinExistence type="inferred from homology"/>
<feature type="region of interest" description="Disordered" evidence="2">
    <location>
        <begin position="216"/>
        <end position="251"/>
    </location>
</feature>
<dbReference type="Proteomes" id="UP000650533">
    <property type="component" value="Chromosome 1"/>
</dbReference>
<dbReference type="GO" id="GO:0035965">
    <property type="term" value="P:cardiolipin acyl-chain remodeling"/>
    <property type="evidence" value="ECO:0007669"/>
    <property type="project" value="TreeGrafter"/>
</dbReference>
<dbReference type="GO" id="GO:0006654">
    <property type="term" value="P:phosphatidic acid biosynthetic process"/>
    <property type="evidence" value="ECO:0007669"/>
    <property type="project" value="TreeGrafter"/>
</dbReference>
<feature type="domain" description="AB hydrolase-1" evidence="3">
    <location>
        <begin position="266"/>
        <end position="366"/>
    </location>
</feature>
<evidence type="ECO:0000256" key="1">
    <source>
        <dbReference type="ARBA" id="ARBA00038097"/>
    </source>
</evidence>
<organism evidence="4 5">
    <name type="scientific">Rhizoctonia solani</name>
    <dbReference type="NCBI Taxonomy" id="456999"/>
    <lineage>
        <taxon>Eukaryota</taxon>
        <taxon>Fungi</taxon>
        <taxon>Dikarya</taxon>
        <taxon>Basidiomycota</taxon>
        <taxon>Agaricomycotina</taxon>
        <taxon>Agaricomycetes</taxon>
        <taxon>Cantharellales</taxon>
        <taxon>Ceratobasidiaceae</taxon>
        <taxon>Rhizoctonia</taxon>
    </lineage>
</organism>
<dbReference type="RefSeq" id="XP_043176237.1">
    <property type="nucleotide sequence ID" value="XM_043323818.1"/>
</dbReference>
<dbReference type="GeneID" id="67026281"/>
<dbReference type="AlphaFoldDB" id="A0A8H8NMI6"/>
<evidence type="ECO:0000313" key="5">
    <source>
        <dbReference type="Proteomes" id="UP000650533"/>
    </source>
</evidence>
<dbReference type="PANTHER" id="PTHR42886">
    <property type="entry name" value="RE40534P-RELATED"/>
    <property type="match status" value="1"/>
</dbReference>
<dbReference type="InterPro" id="IPR000073">
    <property type="entry name" value="AB_hydrolase_1"/>
</dbReference>
<dbReference type="InterPro" id="IPR029058">
    <property type="entry name" value="AB_hydrolase_fold"/>
</dbReference>
<dbReference type="GO" id="GO:0004623">
    <property type="term" value="F:phospholipase A2 activity"/>
    <property type="evidence" value="ECO:0007669"/>
    <property type="project" value="TreeGrafter"/>
</dbReference>
<dbReference type="GO" id="GO:0055088">
    <property type="term" value="P:lipid homeostasis"/>
    <property type="evidence" value="ECO:0007669"/>
    <property type="project" value="TreeGrafter"/>
</dbReference>
<protein>
    <submittedName>
        <fullName evidence="4">Alpha/beta hydrolase family protein</fullName>
    </submittedName>
</protein>
<accession>A0A8H8NMI6</accession>
<reference evidence="4" key="1">
    <citation type="submission" date="2020-05" db="EMBL/GenBank/DDBJ databases">
        <title>Evolutionary and genomic comparisons of hybrid uninucleate and nonhybrid Rhizoctonia fungi.</title>
        <authorList>
            <person name="Li C."/>
            <person name="Chen X."/>
        </authorList>
    </citation>
    <scope>NUCLEOTIDE SEQUENCE</scope>
    <source>
        <strain evidence="4">AG-1 IA</strain>
    </source>
</reference>
<comment type="similarity">
    <text evidence="1">Belongs to the peptidase S33 family. ABHD4/ABHD5 subfamily.</text>
</comment>
<dbReference type="Gene3D" id="3.40.50.1820">
    <property type="entry name" value="alpha/beta hydrolase"/>
    <property type="match status" value="2"/>
</dbReference>
<sequence>MASVATSANLPVARDIPTTFATSFAQWWCSNADQSRMAEERLFRRLPFFRSSGDTTPVTGGVIARLRTLDLSGKGRYLNMLTISPVDSDSKEITQFSNVPPVVFLPGYGAGIGFFYRNFEAMGQWAAKRKTDVYALDWLGMGRSARVPFKINAKREDTKARVEEAESFFLDALEEWRVKMGIEKMSLVGHSLGAYLSTAYALKHPERVNQLILLSPAGVPRDPNTTEQPAGEIDLTPGGQAEQRRAQREASTGWKELRSQGQWAAKRKTDVYALDWLGMGRSARVPFKINAKREDTKARVEEAESFFLDALEEWRVKMGIEKMSLVGHSLGAYLSTAYALKHPERVNQLILLSPAGVPRDPNTTEQPAGEIDLTPGNNGLLAEVRAEQRRAQREASTGWKVFSYLWEEGWSPFQVVRSAAFYGPWLVGKYSNRRFDLTEEEKRDVHDYIWHITRARGSGEYCIGHLLAPGAHARMPLVDRINALRMPITFAYGDRDWMDPAGGKASIERLKAAGNGISKMFMVPDSGHHVYMDNVSAVNRLIVQELDRVIELNQNNAKGSA</sequence>
<name>A0A8H8NMI6_9AGAM</name>
<dbReference type="GO" id="GO:0042171">
    <property type="term" value="F:lysophosphatidic acid acyltransferase activity"/>
    <property type="evidence" value="ECO:0007669"/>
    <property type="project" value="TreeGrafter"/>
</dbReference>
<evidence type="ECO:0000313" key="4">
    <source>
        <dbReference type="EMBL" id="QRW16000.1"/>
    </source>
</evidence>
<evidence type="ECO:0000259" key="3">
    <source>
        <dbReference type="Pfam" id="PF00561"/>
    </source>
</evidence>
<evidence type="ECO:0000256" key="2">
    <source>
        <dbReference type="SAM" id="MobiDB-lite"/>
    </source>
</evidence>
<dbReference type="GO" id="GO:0005743">
    <property type="term" value="C:mitochondrial inner membrane"/>
    <property type="evidence" value="ECO:0007669"/>
    <property type="project" value="TreeGrafter"/>
</dbReference>
<dbReference type="SUPFAM" id="SSF53474">
    <property type="entry name" value="alpha/beta-Hydrolases"/>
    <property type="match status" value="2"/>
</dbReference>
<gene>
    <name evidence="4" type="ORF">RhiXN_04001</name>
</gene>
<dbReference type="KEGG" id="rsx:RhiXN_04001"/>